<feature type="domain" description="Glycosyl hydrolase family 13 catalytic" evidence="1">
    <location>
        <begin position="6"/>
        <end position="52"/>
    </location>
</feature>
<evidence type="ECO:0000259" key="1">
    <source>
        <dbReference type="Pfam" id="PF00128"/>
    </source>
</evidence>
<dbReference type="EMBL" id="AYSL01001669">
    <property type="protein sequence ID" value="KTF05628.1"/>
    <property type="molecule type" value="Genomic_DNA"/>
</dbReference>
<dbReference type="EC" id="3.2.1.-" evidence="2"/>
<evidence type="ECO:0000313" key="2">
    <source>
        <dbReference type="EMBL" id="KTF05628.1"/>
    </source>
</evidence>
<dbReference type="SUPFAM" id="SSF51445">
    <property type="entry name" value="(Trans)glycosidases"/>
    <property type="match status" value="1"/>
</dbReference>
<dbReference type="InterPro" id="IPR006047">
    <property type="entry name" value="GH13_cat_dom"/>
</dbReference>
<reference evidence="2" key="1">
    <citation type="submission" date="2013-11" db="EMBL/GenBank/DDBJ databases">
        <title>Microbial diversity, functional groups and degradation webs in Northern and Southern Mediterranean and Red Sea marine crude oil polluted sites.</title>
        <authorList>
            <person name="Daffonchio D."/>
            <person name="Mapelli F."/>
            <person name="Ferrer M."/>
            <person name="Richter M."/>
            <person name="Cherif A."/>
            <person name="Malkawi H.I."/>
            <person name="Yakimov M.M."/>
            <person name="Abdel-Fattah Y.R."/>
            <person name="Blaghen M."/>
            <person name="Golyshin P.N."/>
            <person name="Kalogerakis N."/>
            <person name="Boon N."/>
            <person name="Magagnini M."/>
            <person name="Fava F."/>
        </authorList>
    </citation>
    <scope>NUCLEOTIDE SEQUENCE</scope>
</reference>
<proteinExistence type="predicted"/>
<dbReference type="InterPro" id="IPR017853">
    <property type="entry name" value="GH"/>
</dbReference>
<keyword evidence="2" id="KW-0326">Glycosidase</keyword>
<gene>
    <name evidence="2" type="ORF">MGSAQ_002876</name>
</gene>
<dbReference type="PANTHER" id="PTHR10357:SF179">
    <property type="entry name" value="NEUTRAL AND BASIC AMINO ACID TRANSPORT PROTEIN RBAT"/>
    <property type="match status" value="1"/>
</dbReference>
<dbReference type="GO" id="GO:0004556">
    <property type="term" value="F:alpha-amylase activity"/>
    <property type="evidence" value="ECO:0007669"/>
    <property type="project" value="TreeGrafter"/>
</dbReference>
<sequence length="52" mass="6082">MWRPWGSDAVWISPFFTSPMKDFGYDVSDYCGIDPIFGTMEDFDWLVQSAHE</sequence>
<comment type="caution">
    <text evidence="2">The sequence shown here is derived from an EMBL/GenBank/DDBJ whole genome shotgun (WGS) entry which is preliminary data.</text>
</comment>
<dbReference type="GO" id="GO:0009313">
    <property type="term" value="P:oligosaccharide catabolic process"/>
    <property type="evidence" value="ECO:0007669"/>
    <property type="project" value="TreeGrafter"/>
</dbReference>
<protein>
    <submittedName>
        <fullName evidence="2">Glycosyl hydrolase, family 13, catalytic region domain protein</fullName>
        <ecNumber evidence="2">3.2.1.-</ecNumber>
    </submittedName>
</protein>
<organism evidence="2">
    <name type="scientific">marine sediment metagenome</name>
    <dbReference type="NCBI Taxonomy" id="412755"/>
    <lineage>
        <taxon>unclassified sequences</taxon>
        <taxon>metagenomes</taxon>
        <taxon>ecological metagenomes</taxon>
    </lineage>
</organism>
<dbReference type="Gene3D" id="3.20.20.80">
    <property type="entry name" value="Glycosidases"/>
    <property type="match status" value="1"/>
</dbReference>
<keyword evidence="2" id="KW-0378">Hydrolase</keyword>
<dbReference type="AlphaFoldDB" id="A0A1B6NQQ1"/>
<feature type="non-terminal residue" evidence="2">
    <location>
        <position position="52"/>
    </location>
</feature>
<accession>A0A1B6NQQ1</accession>
<name>A0A1B6NQQ1_9ZZZZ</name>
<dbReference type="Pfam" id="PF00128">
    <property type="entry name" value="Alpha-amylase"/>
    <property type="match status" value="1"/>
</dbReference>
<dbReference type="PANTHER" id="PTHR10357">
    <property type="entry name" value="ALPHA-AMYLASE FAMILY MEMBER"/>
    <property type="match status" value="1"/>
</dbReference>